<dbReference type="Proteomes" id="UP000001876">
    <property type="component" value="Unassembled WGS sequence"/>
</dbReference>
<dbReference type="Pfam" id="PF01557">
    <property type="entry name" value="FAA_hydrolase"/>
    <property type="match status" value="1"/>
</dbReference>
<dbReference type="RefSeq" id="XP_003059925.1">
    <property type="nucleotide sequence ID" value="XM_003059879.1"/>
</dbReference>
<dbReference type="STRING" id="564608.C1MWH2"/>
<dbReference type="eggNOG" id="KOG1535">
    <property type="taxonomic scope" value="Eukaryota"/>
</dbReference>
<dbReference type="PANTHER" id="PTHR11820">
    <property type="entry name" value="ACYLPYRUVASE"/>
    <property type="match status" value="1"/>
</dbReference>
<dbReference type="FunFam" id="3.90.850.10:FF:000002">
    <property type="entry name" value="2-hydroxyhepta-2,4-diene-1,7-dioate isomerase"/>
    <property type="match status" value="1"/>
</dbReference>
<evidence type="ECO:0000256" key="2">
    <source>
        <dbReference type="ARBA" id="ARBA00022723"/>
    </source>
</evidence>
<dbReference type="InterPro" id="IPR036663">
    <property type="entry name" value="Fumarylacetoacetase_C_sf"/>
</dbReference>
<feature type="domain" description="Fumarylacetoacetase-like C-terminal" evidence="3">
    <location>
        <begin position="7"/>
        <end position="200"/>
    </location>
</feature>
<dbReference type="InterPro" id="IPR011234">
    <property type="entry name" value="Fumarylacetoacetase-like_C"/>
</dbReference>
<accession>C1MWH2</accession>
<dbReference type="OMA" id="CNKIVAP"/>
<dbReference type="GeneID" id="9685364"/>
<proteinExistence type="inferred from homology"/>
<protein>
    <submittedName>
        <fullName evidence="4">Predicted protein</fullName>
    </submittedName>
</protein>
<gene>
    <name evidence="4" type="ORF">MICPUCDRAFT_40732</name>
</gene>
<dbReference type="EMBL" id="GG663741">
    <property type="protein sequence ID" value="EEH55877.1"/>
    <property type="molecule type" value="Genomic_DNA"/>
</dbReference>
<dbReference type="GO" id="GO:0050163">
    <property type="term" value="F:oxaloacetate tautomerase activity"/>
    <property type="evidence" value="ECO:0007669"/>
    <property type="project" value="UniProtKB-ARBA"/>
</dbReference>
<organism evidence="5">
    <name type="scientific">Micromonas pusilla (strain CCMP1545)</name>
    <name type="common">Picoplanktonic green alga</name>
    <dbReference type="NCBI Taxonomy" id="564608"/>
    <lineage>
        <taxon>Eukaryota</taxon>
        <taxon>Viridiplantae</taxon>
        <taxon>Chlorophyta</taxon>
        <taxon>Mamiellophyceae</taxon>
        <taxon>Mamiellales</taxon>
        <taxon>Mamiellaceae</taxon>
        <taxon>Micromonas</taxon>
    </lineage>
</organism>
<dbReference type="GO" id="GO:0018773">
    <property type="term" value="F:acetylpyruvate hydrolase activity"/>
    <property type="evidence" value="ECO:0007669"/>
    <property type="project" value="TreeGrafter"/>
</dbReference>
<comment type="similarity">
    <text evidence="1">Belongs to the FAH family.</text>
</comment>
<evidence type="ECO:0000259" key="3">
    <source>
        <dbReference type="Pfam" id="PF01557"/>
    </source>
</evidence>
<keyword evidence="5" id="KW-1185">Reference proteome</keyword>
<dbReference type="KEGG" id="mpp:MICPUCDRAFT_40732"/>
<sequence length="203" mass="21474">MPGISKAEAPSWPIIFTKAPTSVVGHGGGIVYPTGVTDQVDYEGELGVVIGRGGVAIDASDAMDHVFGYTCVNDVTARDVQKRHQQWYLGKSFDGFCPMGPWIVPKDALPEGFDPKRGLPIGTTVNGVRRQRGKTSDMMFDIPHLIATASRCMTLSVGDVIATGTPAGVGAGMSPKGWLKVGDACEVTVWGVGTLRNVVVERS</sequence>
<dbReference type="GO" id="GO:0046872">
    <property type="term" value="F:metal ion binding"/>
    <property type="evidence" value="ECO:0007669"/>
    <property type="project" value="UniProtKB-KW"/>
</dbReference>
<evidence type="ECO:0000256" key="1">
    <source>
        <dbReference type="ARBA" id="ARBA00010211"/>
    </source>
</evidence>
<dbReference type="OrthoDB" id="411064at2759"/>
<name>C1MWH2_MICPC</name>
<evidence type="ECO:0000313" key="5">
    <source>
        <dbReference type="Proteomes" id="UP000001876"/>
    </source>
</evidence>
<dbReference type="GO" id="GO:0006107">
    <property type="term" value="P:oxaloacetate metabolic process"/>
    <property type="evidence" value="ECO:0007669"/>
    <property type="project" value="UniProtKB-ARBA"/>
</dbReference>
<keyword evidence="2" id="KW-0479">Metal-binding</keyword>
<dbReference type="Gene3D" id="3.90.850.10">
    <property type="entry name" value="Fumarylacetoacetase-like, C-terminal domain"/>
    <property type="match status" value="1"/>
</dbReference>
<dbReference type="AlphaFoldDB" id="C1MWH2"/>
<evidence type="ECO:0000313" key="4">
    <source>
        <dbReference type="EMBL" id="EEH55877.1"/>
    </source>
</evidence>
<dbReference type="SUPFAM" id="SSF56529">
    <property type="entry name" value="FAH"/>
    <property type="match status" value="1"/>
</dbReference>
<dbReference type="PANTHER" id="PTHR11820:SF7">
    <property type="entry name" value="ACYLPYRUVASE FAHD1, MITOCHONDRIAL"/>
    <property type="match status" value="1"/>
</dbReference>
<reference evidence="4 5" key="1">
    <citation type="journal article" date="2009" name="Science">
        <title>Green evolution and dynamic adaptations revealed by genomes of the marine picoeukaryotes Micromonas.</title>
        <authorList>
            <person name="Worden A.Z."/>
            <person name="Lee J.H."/>
            <person name="Mock T."/>
            <person name="Rouze P."/>
            <person name="Simmons M.P."/>
            <person name="Aerts A.L."/>
            <person name="Allen A.E."/>
            <person name="Cuvelier M.L."/>
            <person name="Derelle E."/>
            <person name="Everett M.V."/>
            <person name="Foulon E."/>
            <person name="Grimwood J."/>
            <person name="Gundlach H."/>
            <person name="Henrissat B."/>
            <person name="Napoli C."/>
            <person name="McDonald S.M."/>
            <person name="Parker M.S."/>
            <person name="Rombauts S."/>
            <person name="Salamov A."/>
            <person name="Von Dassow P."/>
            <person name="Badger J.H."/>
            <person name="Coutinho P.M."/>
            <person name="Demir E."/>
            <person name="Dubchak I."/>
            <person name="Gentemann C."/>
            <person name="Eikrem W."/>
            <person name="Gready J.E."/>
            <person name="John U."/>
            <person name="Lanier W."/>
            <person name="Lindquist E.A."/>
            <person name="Lucas S."/>
            <person name="Mayer K.F."/>
            <person name="Moreau H."/>
            <person name="Not F."/>
            <person name="Otillar R."/>
            <person name="Panaud O."/>
            <person name="Pangilinan J."/>
            <person name="Paulsen I."/>
            <person name="Piegu B."/>
            <person name="Poliakov A."/>
            <person name="Robbens S."/>
            <person name="Schmutz J."/>
            <person name="Toulza E."/>
            <person name="Wyss T."/>
            <person name="Zelensky A."/>
            <person name="Zhou K."/>
            <person name="Armbrust E.V."/>
            <person name="Bhattacharya D."/>
            <person name="Goodenough U.W."/>
            <person name="Van de Peer Y."/>
            <person name="Grigoriev I.V."/>
        </authorList>
    </citation>
    <scope>NUCLEOTIDE SEQUENCE [LARGE SCALE GENOMIC DNA]</scope>
    <source>
        <strain evidence="4 5">CCMP1545</strain>
    </source>
</reference>